<protein>
    <submittedName>
        <fullName evidence="2">Uncharacterized protein</fullName>
    </submittedName>
</protein>
<feature type="compositionally biased region" description="Acidic residues" evidence="1">
    <location>
        <begin position="40"/>
        <end position="68"/>
    </location>
</feature>
<feature type="compositionally biased region" description="Basic and acidic residues" evidence="1">
    <location>
        <begin position="69"/>
        <end position="81"/>
    </location>
</feature>
<name>A0A1Y6LU80_ZYMTR</name>
<sequence>MLEEQDLLAVEDEWEADHEDDPDYMVDEEVNIEDLRLNSESDDDNDSGDDDYEDMPLSDNELEDVSAEAEEHARCDDGLADADGGHLKRAEFRELPAVSQRVYDIYKRNGWPYEVFDVQRCRSELFDLQAEEQSRRARAKLSASRPSMMREECPSITREEWCEERRQLMKEKVLAEGKVWDEAKEMSRSAEEWWEGYQHEIRQRQVE</sequence>
<evidence type="ECO:0000313" key="3">
    <source>
        <dbReference type="Proteomes" id="UP000215453"/>
    </source>
</evidence>
<organism evidence="2 3">
    <name type="scientific">Zymoseptoria tritici ST99CH_1A5</name>
    <dbReference type="NCBI Taxonomy" id="1276529"/>
    <lineage>
        <taxon>Eukaryota</taxon>
        <taxon>Fungi</taxon>
        <taxon>Dikarya</taxon>
        <taxon>Ascomycota</taxon>
        <taxon>Pezizomycotina</taxon>
        <taxon>Dothideomycetes</taxon>
        <taxon>Dothideomycetidae</taxon>
        <taxon>Mycosphaerellales</taxon>
        <taxon>Mycosphaerellaceae</taxon>
        <taxon>Zymoseptoria</taxon>
    </lineage>
</organism>
<evidence type="ECO:0000256" key="1">
    <source>
        <dbReference type="SAM" id="MobiDB-lite"/>
    </source>
</evidence>
<dbReference type="AlphaFoldDB" id="A0A1Y6LU80"/>
<dbReference type="Proteomes" id="UP000215453">
    <property type="component" value="Chromosome 7"/>
</dbReference>
<feature type="region of interest" description="Disordered" evidence="1">
    <location>
        <begin position="1"/>
        <end position="81"/>
    </location>
</feature>
<accession>A0A1Y6LU80</accession>
<feature type="compositionally biased region" description="Acidic residues" evidence="1">
    <location>
        <begin position="1"/>
        <end position="32"/>
    </location>
</feature>
<proteinExistence type="predicted"/>
<reference evidence="2 3" key="1">
    <citation type="submission" date="2016-10" db="EMBL/GenBank/DDBJ databases">
        <authorList>
            <person name="Varghese N."/>
        </authorList>
    </citation>
    <scope>NUCLEOTIDE SEQUENCE [LARGE SCALE GENOMIC DNA]</scope>
</reference>
<gene>
    <name evidence="2" type="ORF">ZT1A5_G7663</name>
</gene>
<evidence type="ECO:0000313" key="2">
    <source>
        <dbReference type="EMBL" id="SMY26221.1"/>
    </source>
</evidence>
<dbReference type="EMBL" id="LT882682">
    <property type="protein sequence ID" value="SMY26221.1"/>
    <property type="molecule type" value="Genomic_DNA"/>
</dbReference>